<feature type="region of interest" description="Disordered" evidence="1">
    <location>
        <begin position="152"/>
        <end position="174"/>
    </location>
</feature>
<dbReference type="AlphaFoldDB" id="A0A4S8JEG0"/>
<comment type="caution">
    <text evidence="2">The sequence shown here is derived from an EMBL/GenBank/DDBJ whole genome shotgun (WGS) entry which is preliminary data.</text>
</comment>
<evidence type="ECO:0000313" key="2">
    <source>
        <dbReference type="EMBL" id="THU60283.1"/>
    </source>
</evidence>
<reference evidence="2 3" key="1">
    <citation type="journal article" date="2019" name="Nat. Plants">
        <title>Genome sequencing of Musa balbisiana reveals subgenome evolution and function divergence in polyploid bananas.</title>
        <authorList>
            <person name="Yao X."/>
        </authorList>
    </citation>
    <scope>NUCLEOTIDE SEQUENCE [LARGE SCALE GENOMIC DNA]</scope>
    <source>
        <strain evidence="3">cv. DH-PKW</strain>
        <tissue evidence="2">Leaves</tissue>
    </source>
</reference>
<evidence type="ECO:0000313" key="3">
    <source>
        <dbReference type="Proteomes" id="UP000317650"/>
    </source>
</evidence>
<keyword evidence="3" id="KW-1185">Reference proteome</keyword>
<accession>A0A4S8JEG0</accession>
<dbReference type="PANTHER" id="PTHR31033:SF18">
    <property type="entry name" value="OS06G0115800 PROTEIN"/>
    <property type="match status" value="1"/>
</dbReference>
<protein>
    <submittedName>
        <fullName evidence="2">Uncharacterized protein</fullName>
    </submittedName>
</protein>
<evidence type="ECO:0000256" key="1">
    <source>
        <dbReference type="SAM" id="MobiDB-lite"/>
    </source>
</evidence>
<sequence>MIFVISLNPEFVRFQTYSKMELFGGFLCESWSSENLYSHPDAQRCPFLRNINEPTNFSFSASFNSPFPIQGAKGPIFEDGPSFDMAFKLFHGHNGVVPLSGKSYMHEENVELMPVMQFNPLAGKAASIGLSAFGLGGPFGFDFFSKKWNENKKSSKKGHSQQREGGGTSHESLSHEWLRTGQCPIAKSYRAVSGVLPLVAKILQPPPGVKLKCPPAVTENLSQVST</sequence>
<dbReference type="Proteomes" id="UP000317650">
    <property type="component" value="Chromosome 7"/>
</dbReference>
<dbReference type="PANTHER" id="PTHR31033">
    <property type="entry name" value="PROTEIN, PUTATIVE-RELATED"/>
    <property type="match status" value="1"/>
</dbReference>
<gene>
    <name evidence="2" type="ORF">C4D60_Mb07t10990</name>
</gene>
<proteinExistence type="predicted"/>
<dbReference type="EMBL" id="PYDT01000005">
    <property type="protein sequence ID" value="THU60283.1"/>
    <property type="molecule type" value="Genomic_DNA"/>
</dbReference>
<name>A0A4S8JEG0_MUSBA</name>
<dbReference type="GO" id="GO:0009507">
    <property type="term" value="C:chloroplast"/>
    <property type="evidence" value="ECO:0007669"/>
    <property type="project" value="TreeGrafter"/>
</dbReference>
<organism evidence="2 3">
    <name type="scientific">Musa balbisiana</name>
    <name type="common">Banana</name>
    <dbReference type="NCBI Taxonomy" id="52838"/>
    <lineage>
        <taxon>Eukaryota</taxon>
        <taxon>Viridiplantae</taxon>
        <taxon>Streptophyta</taxon>
        <taxon>Embryophyta</taxon>
        <taxon>Tracheophyta</taxon>
        <taxon>Spermatophyta</taxon>
        <taxon>Magnoliopsida</taxon>
        <taxon>Liliopsida</taxon>
        <taxon>Zingiberales</taxon>
        <taxon>Musaceae</taxon>
        <taxon>Musa</taxon>
    </lineage>
</organism>